<keyword evidence="1" id="KW-0175">Coiled coil</keyword>
<dbReference type="NCBIfam" id="TIGR00229">
    <property type="entry name" value="sensory_box"/>
    <property type="match status" value="2"/>
</dbReference>
<name>A0ABV7HFK3_9GAMM</name>
<feature type="transmembrane region" description="Helical" evidence="2">
    <location>
        <begin position="174"/>
        <end position="190"/>
    </location>
</feature>
<reference evidence="8" key="1">
    <citation type="journal article" date="2019" name="Int. J. Syst. Evol. Microbiol.">
        <title>The Global Catalogue of Microorganisms (GCM) 10K type strain sequencing project: providing services to taxonomists for standard genome sequencing and annotation.</title>
        <authorList>
            <consortium name="The Broad Institute Genomics Platform"/>
            <consortium name="The Broad Institute Genome Sequencing Center for Infectious Disease"/>
            <person name="Wu L."/>
            <person name="Ma J."/>
        </authorList>
    </citation>
    <scope>NUCLEOTIDE SEQUENCE [LARGE SCALE GENOMIC DNA]</scope>
    <source>
        <strain evidence="8">KCTC 52438</strain>
    </source>
</reference>
<keyword evidence="2" id="KW-0812">Transmembrane</keyword>
<feature type="transmembrane region" description="Helical" evidence="2">
    <location>
        <begin position="44"/>
        <end position="61"/>
    </location>
</feature>
<dbReference type="SMART" id="SM00065">
    <property type="entry name" value="GAF"/>
    <property type="match status" value="1"/>
</dbReference>
<dbReference type="InterPro" id="IPR033425">
    <property type="entry name" value="MASE3"/>
</dbReference>
<dbReference type="SUPFAM" id="SSF55781">
    <property type="entry name" value="GAF domain-like"/>
    <property type="match status" value="1"/>
</dbReference>
<organism evidence="7 8">
    <name type="scientific">Litoribrevibacter euphylliae</name>
    <dbReference type="NCBI Taxonomy" id="1834034"/>
    <lineage>
        <taxon>Bacteria</taxon>
        <taxon>Pseudomonadati</taxon>
        <taxon>Pseudomonadota</taxon>
        <taxon>Gammaproteobacteria</taxon>
        <taxon>Oceanospirillales</taxon>
        <taxon>Oceanospirillaceae</taxon>
        <taxon>Litoribrevibacter</taxon>
    </lineage>
</organism>
<dbReference type="CDD" id="cd01948">
    <property type="entry name" value="EAL"/>
    <property type="match status" value="1"/>
</dbReference>
<dbReference type="InterPro" id="IPR000160">
    <property type="entry name" value="GGDEF_dom"/>
</dbReference>
<dbReference type="InterPro" id="IPR035965">
    <property type="entry name" value="PAS-like_dom_sf"/>
</dbReference>
<feature type="domain" description="PAS" evidence="3">
    <location>
        <begin position="554"/>
        <end position="624"/>
    </location>
</feature>
<dbReference type="InterPro" id="IPR035919">
    <property type="entry name" value="EAL_sf"/>
</dbReference>
<dbReference type="SMART" id="SM00052">
    <property type="entry name" value="EAL"/>
    <property type="match status" value="1"/>
</dbReference>
<dbReference type="Pfam" id="PF13185">
    <property type="entry name" value="GAF_2"/>
    <property type="match status" value="1"/>
</dbReference>
<feature type="transmembrane region" description="Helical" evidence="2">
    <location>
        <begin position="68"/>
        <end position="85"/>
    </location>
</feature>
<dbReference type="SMART" id="SM00091">
    <property type="entry name" value="PAS"/>
    <property type="match status" value="2"/>
</dbReference>
<evidence type="ECO:0000259" key="3">
    <source>
        <dbReference type="PROSITE" id="PS50112"/>
    </source>
</evidence>
<evidence type="ECO:0000313" key="8">
    <source>
        <dbReference type="Proteomes" id="UP001595476"/>
    </source>
</evidence>
<dbReference type="SUPFAM" id="SSF141868">
    <property type="entry name" value="EAL domain-like"/>
    <property type="match status" value="1"/>
</dbReference>
<dbReference type="Pfam" id="PF00990">
    <property type="entry name" value="GGDEF"/>
    <property type="match status" value="1"/>
</dbReference>
<dbReference type="InterPro" id="IPR029787">
    <property type="entry name" value="Nucleotide_cyclase"/>
</dbReference>
<evidence type="ECO:0000256" key="1">
    <source>
        <dbReference type="SAM" id="Coils"/>
    </source>
</evidence>
<dbReference type="PANTHER" id="PTHR44757:SF2">
    <property type="entry name" value="BIOFILM ARCHITECTURE MAINTENANCE PROTEIN MBAA"/>
    <property type="match status" value="1"/>
</dbReference>
<feature type="coiled-coil region" evidence="1">
    <location>
        <begin position="541"/>
        <end position="568"/>
    </location>
</feature>
<evidence type="ECO:0000256" key="2">
    <source>
        <dbReference type="SAM" id="Phobius"/>
    </source>
</evidence>
<feature type="transmembrane region" description="Helical" evidence="2">
    <location>
        <begin position="199"/>
        <end position="219"/>
    </location>
</feature>
<keyword evidence="2" id="KW-1133">Transmembrane helix</keyword>
<comment type="caution">
    <text evidence="7">The sequence shown here is derived from an EMBL/GenBank/DDBJ whole genome shotgun (WGS) entry which is preliminary data.</text>
</comment>
<dbReference type="SUPFAM" id="SSF55073">
    <property type="entry name" value="Nucleotide cyclase"/>
    <property type="match status" value="1"/>
</dbReference>
<dbReference type="Proteomes" id="UP001595476">
    <property type="component" value="Unassembled WGS sequence"/>
</dbReference>
<dbReference type="InterPro" id="IPR001633">
    <property type="entry name" value="EAL_dom"/>
</dbReference>
<dbReference type="InterPro" id="IPR003018">
    <property type="entry name" value="GAF"/>
</dbReference>
<dbReference type="RefSeq" id="WP_386719677.1">
    <property type="nucleotide sequence ID" value="NZ_JBHRSZ010000004.1"/>
</dbReference>
<keyword evidence="2" id="KW-0472">Membrane</keyword>
<evidence type="ECO:0000259" key="4">
    <source>
        <dbReference type="PROSITE" id="PS50113"/>
    </source>
</evidence>
<dbReference type="CDD" id="cd00130">
    <property type="entry name" value="PAS"/>
    <property type="match status" value="2"/>
</dbReference>
<dbReference type="Pfam" id="PF17159">
    <property type="entry name" value="MASE3"/>
    <property type="match status" value="1"/>
</dbReference>
<dbReference type="Pfam" id="PF00563">
    <property type="entry name" value="EAL"/>
    <property type="match status" value="1"/>
</dbReference>
<keyword evidence="8" id="KW-1185">Reference proteome</keyword>
<dbReference type="PROSITE" id="PS50883">
    <property type="entry name" value="EAL"/>
    <property type="match status" value="1"/>
</dbReference>
<dbReference type="InterPro" id="IPR029016">
    <property type="entry name" value="GAF-like_dom_sf"/>
</dbReference>
<dbReference type="EMBL" id="JBHRSZ010000004">
    <property type="protein sequence ID" value="MFC3151255.1"/>
    <property type="molecule type" value="Genomic_DNA"/>
</dbReference>
<dbReference type="PROSITE" id="PS50887">
    <property type="entry name" value="GGDEF"/>
    <property type="match status" value="1"/>
</dbReference>
<dbReference type="CDD" id="cd01949">
    <property type="entry name" value="GGDEF"/>
    <property type="match status" value="1"/>
</dbReference>
<dbReference type="Gene3D" id="3.30.450.20">
    <property type="entry name" value="PAS domain"/>
    <property type="match status" value="2"/>
</dbReference>
<dbReference type="InterPro" id="IPR052155">
    <property type="entry name" value="Biofilm_reg_signaling"/>
</dbReference>
<dbReference type="PANTHER" id="PTHR44757">
    <property type="entry name" value="DIGUANYLATE CYCLASE DGCP"/>
    <property type="match status" value="1"/>
</dbReference>
<dbReference type="InterPro" id="IPR013656">
    <property type="entry name" value="PAS_4"/>
</dbReference>
<dbReference type="Gene3D" id="3.30.70.270">
    <property type="match status" value="1"/>
</dbReference>
<evidence type="ECO:0000259" key="5">
    <source>
        <dbReference type="PROSITE" id="PS50883"/>
    </source>
</evidence>
<feature type="domain" description="EAL" evidence="5">
    <location>
        <begin position="853"/>
        <end position="1108"/>
    </location>
</feature>
<dbReference type="Gene3D" id="3.30.450.40">
    <property type="match status" value="1"/>
</dbReference>
<dbReference type="SMART" id="SM00267">
    <property type="entry name" value="GGDEF"/>
    <property type="match status" value="1"/>
</dbReference>
<evidence type="ECO:0000259" key="6">
    <source>
        <dbReference type="PROSITE" id="PS50887"/>
    </source>
</evidence>
<feature type="domain" description="PAC" evidence="4">
    <location>
        <begin position="625"/>
        <end position="679"/>
    </location>
</feature>
<accession>A0ABV7HFK3</accession>
<dbReference type="InterPro" id="IPR000014">
    <property type="entry name" value="PAS"/>
</dbReference>
<dbReference type="InterPro" id="IPR043128">
    <property type="entry name" value="Rev_trsase/Diguanyl_cyclase"/>
</dbReference>
<dbReference type="PROSITE" id="PS50112">
    <property type="entry name" value="PAS"/>
    <property type="match status" value="1"/>
</dbReference>
<protein>
    <submittedName>
        <fullName evidence="7">EAL domain-containing protein</fullName>
    </submittedName>
</protein>
<feature type="transmembrane region" description="Helical" evidence="2">
    <location>
        <begin position="105"/>
        <end position="126"/>
    </location>
</feature>
<feature type="transmembrane region" description="Helical" evidence="2">
    <location>
        <begin position="12"/>
        <end position="32"/>
    </location>
</feature>
<sequence length="1108" mass="124755">MSSAHVPLFRLFSLKTWWFPTLLCLGLIPVWAYSPLLFHTLAEFVSISVAVITLVVAWNTFVLSHNHYLMWLGIGYLGVAILDGAHTLTFKGMPFVSIMDNNTTLQYWIIARYFEAVVLLVAPFYIRPLVNRYSVFTVIIGLVCILMAMVPLGVYPEMFNMETGLTFTKVVNEWIIIALLVIAGVTNYYARHSLEDKTLHLILASIGFTIAAEVMFTLYSNLYGFTIIVGHFFKLFSFWAIYVALIESSLREPFKNLSRGANTYDAIPEEISLVDRNGRVRQVNKAICLQLNKTQQDCLDQSCHELQHDTSLPAEDCVICAALKEREPLEQHRFYNSNDEQWYEISLSPIAFGSHQAGMVHVRRNVTEAKVAQDRLNTLNRLYNVQTHSNKAIIGAVSKEDLFQSICDIAVQEGEFLLAWVGMIRHDRVEPICSAGEGQDYLKEMRMKVDDSDLSKGPVGRAAKTGLVHFVNDTSNDPSFLPWREAALKRGYQAVAAVPIKVDGQAIAIFTIYSQLPEVFGSQMISLLSSLSDDLSAAMVMISKERRRLEAEKKLHNLSQAVEQSANAIIITDTDSRIEYINRSFTKLTGYSAHEVIGKTPRILRCQSTEEETLKEIKQALQSGREWNGKIQNKRKDGTLYWAQQSIFCIRDEMGNIIQYASTSEDHTELHEAQETIKQLAFFDPLTQLPNRRLLGDRFKQEFRRLERMEGASLAVMLLDLDNFKTVNDSLGHNVGDSLLVHVASILNQCVRAEDTVSRLGGDEFAILIGGATVERITDIADAIIHALSEPVELGGKLVQVGASIGISLYPQDANNSDELLKNADLAMYHAKSEGKNHFQFYRDELNTRAHDRLVLENRIRTAIDKQHFQLYYQPQIHLASGELIGLEALIRWIDPDHGVISPADFIPLAEDTGMIGRIGDWVIDTACKELKLLHAKGLDQIKVAVNVSAHQFKNGEHLCNVIQSALQGHQLQSKFLSLELTESILIDDINETIRSLNDLKGLNITLAVDDFGTGYSSLSYLKTFPIDVLKIDQSFIRDILEDKSDKAIVTAIIAMAKELDLHVLAEGVETVDHNDMLKEFGCDYAQGYYYCRPIPIEELIERYTEQS</sequence>
<dbReference type="InterPro" id="IPR000700">
    <property type="entry name" value="PAS-assoc_C"/>
</dbReference>
<dbReference type="Pfam" id="PF13426">
    <property type="entry name" value="PAS_9"/>
    <property type="match status" value="1"/>
</dbReference>
<proteinExistence type="predicted"/>
<gene>
    <name evidence="7" type="ORF">ACFOEK_09485</name>
</gene>
<evidence type="ECO:0000313" key="7">
    <source>
        <dbReference type="EMBL" id="MFC3151255.1"/>
    </source>
</evidence>
<dbReference type="PROSITE" id="PS50113">
    <property type="entry name" value="PAC"/>
    <property type="match status" value="1"/>
</dbReference>
<feature type="domain" description="GGDEF" evidence="6">
    <location>
        <begin position="712"/>
        <end position="844"/>
    </location>
</feature>
<feature type="transmembrane region" description="Helical" evidence="2">
    <location>
        <begin position="133"/>
        <end position="154"/>
    </location>
</feature>
<dbReference type="Gene3D" id="3.20.20.450">
    <property type="entry name" value="EAL domain"/>
    <property type="match status" value="1"/>
</dbReference>
<dbReference type="NCBIfam" id="TIGR00254">
    <property type="entry name" value="GGDEF"/>
    <property type="match status" value="1"/>
</dbReference>
<dbReference type="SUPFAM" id="SSF55785">
    <property type="entry name" value="PYP-like sensor domain (PAS domain)"/>
    <property type="match status" value="2"/>
</dbReference>
<dbReference type="Pfam" id="PF08448">
    <property type="entry name" value="PAS_4"/>
    <property type="match status" value="1"/>
</dbReference>